<keyword evidence="3 11" id="KW-0378">Hydrolase</keyword>
<feature type="compositionally biased region" description="Basic residues" evidence="8">
    <location>
        <begin position="417"/>
        <end position="432"/>
    </location>
</feature>
<evidence type="ECO:0000256" key="9">
    <source>
        <dbReference type="SAM" id="SignalP"/>
    </source>
</evidence>
<keyword evidence="2 9" id="KW-0732">Signal</keyword>
<dbReference type="PRINTS" id="PR00725">
    <property type="entry name" value="DADACBPTASE1"/>
</dbReference>
<dbReference type="PANTHER" id="PTHR21581">
    <property type="entry name" value="D-ALANYL-D-ALANINE CARBOXYPEPTIDASE"/>
    <property type="match status" value="1"/>
</dbReference>
<name>A0ABS9Z1N3_9HYPH</name>
<evidence type="ECO:0000256" key="7">
    <source>
        <dbReference type="RuleBase" id="RU004016"/>
    </source>
</evidence>
<evidence type="ECO:0000256" key="2">
    <source>
        <dbReference type="ARBA" id="ARBA00022729"/>
    </source>
</evidence>
<keyword evidence="5" id="KW-0573">Peptidoglycan synthesis</keyword>
<comment type="similarity">
    <text evidence="1 7">Belongs to the peptidase S11 family.</text>
</comment>
<feature type="chain" id="PRO_5046624763" evidence="9">
    <location>
        <begin position="31"/>
        <end position="490"/>
    </location>
</feature>
<feature type="region of interest" description="Disordered" evidence="8">
    <location>
        <begin position="398"/>
        <end position="490"/>
    </location>
</feature>
<evidence type="ECO:0000256" key="6">
    <source>
        <dbReference type="ARBA" id="ARBA00023316"/>
    </source>
</evidence>
<evidence type="ECO:0000256" key="3">
    <source>
        <dbReference type="ARBA" id="ARBA00022801"/>
    </source>
</evidence>
<reference evidence="11" key="1">
    <citation type="journal article" date="2022" name="ISME J.">
        <title>Identification of active gaseous-alkane degraders at natural gas seeps.</title>
        <authorList>
            <person name="Farhan Ul Haque M."/>
            <person name="Hernandez M."/>
            <person name="Crombie A.T."/>
            <person name="Murrell J.C."/>
        </authorList>
    </citation>
    <scope>NUCLEOTIDE SEQUENCE</scope>
    <source>
        <strain evidence="11">PC2</strain>
    </source>
</reference>
<dbReference type="GO" id="GO:0016787">
    <property type="term" value="F:hydrolase activity"/>
    <property type="evidence" value="ECO:0007669"/>
    <property type="project" value="UniProtKB-KW"/>
</dbReference>
<dbReference type="Gene3D" id="3.40.710.10">
    <property type="entry name" value="DD-peptidase/beta-lactamase superfamily"/>
    <property type="match status" value="1"/>
</dbReference>
<evidence type="ECO:0000259" key="10">
    <source>
        <dbReference type="Pfam" id="PF00768"/>
    </source>
</evidence>
<keyword evidence="6" id="KW-0961">Cell wall biogenesis/degradation</keyword>
<keyword evidence="4" id="KW-0133">Cell shape</keyword>
<gene>
    <name evidence="11" type="ORF">K2U94_01945</name>
</gene>
<keyword evidence="12" id="KW-1185">Reference proteome</keyword>
<feature type="signal peptide" evidence="9">
    <location>
        <begin position="1"/>
        <end position="30"/>
    </location>
</feature>
<accession>A0ABS9Z1N3</accession>
<dbReference type="InterPro" id="IPR001967">
    <property type="entry name" value="Peptidase_S11_N"/>
</dbReference>
<dbReference type="PANTHER" id="PTHR21581:SF6">
    <property type="entry name" value="TRAFFICKING PROTEIN PARTICLE COMPLEX SUBUNIT 12"/>
    <property type="match status" value="1"/>
</dbReference>
<dbReference type="Proteomes" id="UP001139104">
    <property type="component" value="Unassembled WGS sequence"/>
</dbReference>
<feature type="domain" description="Peptidase S11 D-alanyl-D-alanine carboxypeptidase A N-terminal" evidence="10">
    <location>
        <begin position="55"/>
        <end position="270"/>
    </location>
</feature>
<dbReference type="RefSeq" id="WP_243065601.1">
    <property type="nucleotide sequence ID" value="NZ_JAIVFK010000007.1"/>
</dbReference>
<protein>
    <submittedName>
        <fullName evidence="11">Serine hydrolase</fullName>
    </submittedName>
</protein>
<evidence type="ECO:0000256" key="5">
    <source>
        <dbReference type="ARBA" id="ARBA00022984"/>
    </source>
</evidence>
<evidence type="ECO:0000256" key="1">
    <source>
        <dbReference type="ARBA" id="ARBA00007164"/>
    </source>
</evidence>
<dbReference type="SUPFAM" id="SSF56601">
    <property type="entry name" value="beta-lactamase/transpeptidase-like"/>
    <property type="match status" value="1"/>
</dbReference>
<comment type="caution">
    <text evidence="11">The sequence shown here is derived from an EMBL/GenBank/DDBJ whole genome shotgun (WGS) entry which is preliminary data.</text>
</comment>
<feature type="compositionally biased region" description="Basic and acidic residues" evidence="8">
    <location>
        <begin position="462"/>
        <end position="478"/>
    </location>
</feature>
<dbReference type="InterPro" id="IPR012338">
    <property type="entry name" value="Beta-lactam/transpept-like"/>
</dbReference>
<evidence type="ECO:0000313" key="12">
    <source>
        <dbReference type="Proteomes" id="UP001139104"/>
    </source>
</evidence>
<evidence type="ECO:0000256" key="8">
    <source>
        <dbReference type="SAM" id="MobiDB-lite"/>
    </source>
</evidence>
<dbReference type="InterPro" id="IPR018044">
    <property type="entry name" value="Peptidase_S11"/>
</dbReference>
<sequence length="490" mass="51084">MFSNSHRFRLTIGLCAAALFLLDGGSIASARQGHRHAKGHAHVASAPVHYTPPPFISIDVATGRVIESRDATHRWFPASVTKLMTVYVALQAVQQGRLSLDTPLIVSARAASMRPSKMAFAPGSLVTLDNALKMLMVKSANDVAVTVAEGVSGSVEAFADEMNQTAAKLGMRDSHFANPNGLPDPNHYTSPRDMAILGRALLVNFPQYAGLFDIGAMKLGDRVIPNHNGLIGRYSGADGMKTGFTCAAGFNLVASATRGGRKVIVVILGDLTARIRTGHAADLLDRAFASNQLGEPAADLPSVGGGPPDMHAEICGGRSPKAVLEAESEDFNSPIQTAPGATPPVPGAGAMIAALPRPVFDPTPVYVGEAPGYQGPIAGPRPANTPIGAIAYTTPAPEHAAAPTPIQPDPKALSMHRGAKVKHAAKHAGAGKKKAEARKPTTTKAQAKKTETKKAAGSHPHAKSETHTKAKKQNKDAHSSAAADKQAKKN</sequence>
<proteinExistence type="inferred from homology"/>
<dbReference type="Pfam" id="PF00768">
    <property type="entry name" value="Peptidase_S11"/>
    <property type="match status" value="1"/>
</dbReference>
<evidence type="ECO:0000256" key="4">
    <source>
        <dbReference type="ARBA" id="ARBA00022960"/>
    </source>
</evidence>
<evidence type="ECO:0000313" key="11">
    <source>
        <dbReference type="EMBL" id="MCI4681544.1"/>
    </source>
</evidence>
<organism evidence="11 12">
    <name type="scientific">Candidatus Rhodoblastus alkanivorans</name>
    <dbReference type="NCBI Taxonomy" id="2954117"/>
    <lineage>
        <taxon>Bacteria</taxon>
        <taxon>Pseudomonadati</taxon>
        <taxon>Pseudomonadota</taxon>
        <taxon>Alphaproteobacteria</taxon>
        <taxon>Hyphomicrobiales</taxon>
        <taxon>Rhodoblastaceae</taxon>
        <taxon>Rhodoblastus</taxon>
    </lineage>
</organism>
<dbReference type="EMBL" id="JAIVFP010000001">
    <property type="protein sequence ID" value="MCI4681544.1"/>
    <property type="molecule type" value="Genomic_DNA"/>
</dbReference>